<feature type="compositionally biased region" description="Low complexity" evidence="1">
    <location>
        <begin position="681"/>
        <end position="707"/>
    </location>
</feature>
<dbReference type="Pfam" id="PF01803">
    <property type="entry name" value="LIM_bind"/>
    <property type="match status" value="1"/>
</dbReference>
<evidence type="ECO:0000256" key="1">
    <source>
        <dbReference type="SAM" id="MobiDB-lite"/>
    </source>
</evidence>
<feature type="region of interest" description="Disordered" evidence="1">
    <location>
        <begin position="122"/>
        <end position="193"/>
    </location>
</feature>
<sequence length="858" mass="93727">MAPSRVAGGLTQSSSSSGIFFQGDGLSQAVVNSRLSSPYENSSNSIPGTGRPNLGPVSGDMNSAVLNSVANPGPSVGASSLVTDANSALSGGPHLQRSASFNTDSYMRLPASPMSFSSNNISMSGSSVVDGSSVGQQGSHQDTSVQQMQQSQLLQQGASTATSLPASQTGQVSLPMGPRVPGSFMQDPSNLSQLQKKPRLDIKQEDLLQQQVLQQLLQRQDSMQLQGRNPQLQALLQQQRLRQQQQQQQQLLQSMPPLQRAHLQQQQQQQMQLRQQLQQQGMQQAAAMRRPFDGGVCARRLMQYLYHQRQRPPDNTFAYWRKFVAEYYSPRAKKRWCLSLYDNVGSHALGVFPQAAMDAWHCDICGSKSGRGFEATFEVLPRLNEIKFGSGVVDELLFLDMPREIRFPSGIMMLEYGKAVQESVYEQLRVVREGQLRIIFTQDLKILSWEFCARRHEELFPRRLVAPQVNQLLQVAQKCQSTISEGGSEGVSQQDLQTNSNMVLTAGRQLVKSLESQSLNDLGFSKRYVRCLQIAEVVSSMKDLIDFCREHKVGAIDGLKNYPRHASAAKLQIQKMQEMEQLANVQGLPTDRNTLNKLVALHPGMNNPLGNNHHMVGRGTLSGSAQAALALTNYQNLLSRQNSMNSNPNSLHQEASSFNSSNQSPSSNFQGPAAVLPGSMQSLPVSGLSSPLLPTPQQQQQQQQQLSGNLMQKNHPQSPQGNQVLQQQMMQQLYHDMSNNNTAVQQQQQSLSGQNGNASVGRNGMGYGNNTAAPAAATSNVSGGVAGPAPSRSNSFKGASNSDSSAAGGNTGFNQRAPDLSQTLHLQDDIVSDIAQEFLDNGFFNNELDDNIGYGWKA</sequence>
<dbReference type="OrthoDB" id="774557at2759"/>
<feature type="compositionally biased region" description="Low complexity" evidence="1">
    <location>
        <begin position="798"/>
        <end position="808"/>
    </location>
</feature>
<keyword evidence="3" id="KW-1185">Reference proteome</keyword>
<feature type="compositionally biased region" description="Polar residues" evidence="1">
    <location>
        <begin position="157"/>
        <end position="172"/>
    </location>
</feature>
<feature type="compositionally biased region" description="Polar residues" evidence="1">
    <location>
        <begin position="36"/>
        <end position="47"/>
    </location>
</feature>
<evidence type="ECO:0000313" key="2">
    <source>
        <dbReference type="EMBL" id="KAB1670249.1"/>
    </source>
</evidence>
<evidence type="ECO:0008006" key="4">
    <source>
        <dbReference type="Google" id="ProtNLM"/>
    </source>
</evidence>
<feature type="compositionally biased region" description="Low complexity" evidence="1">
    <location>
        <begin position="122"/>
        <end position="156"/>
    </location>
</feature>
<dbReference type="AlphaFoldDB" id="A0A5J5NGL5"/>
<proteinExistence type="predicted"/>
<feature type="region of interest" description="Disordered" evidence="1">
    <location>
        <begin position="36"/>
        <end position="60"/>
    </location>
</feature>
<evidence type="ECO:0000313" key="3">
    <source>
        <dbReference type="Proteomes" id="UP000327439"/>
    </source>
</evidence>
<dbReference type="InterPro" id="IPR029005">
    <property type="entry name" value="LIM-bd/SEUSS"/>
</dbReference>
<gene>
    <name evidence="2" type="ORF">ES319_1Z186100v1</name>
</gene>
<feature type="compositionally biased region" description="Polar residues" evidence="1">
    <location>
        <begin position="708"/>
        <end position="722"/>
    </location>
</feature>
<name>A0A5J5NGL5_GOSBA</name>
<feature type="region of interest" description="Disordered" evidence="1">
    <location>
        <begin position="640"/>
        <end position="723"/>
    </location>
</feature>
<feature type="compositionally biased region" description="Low complexity" evidence="1">
    <location>
        <begin position="742"/>
        <end position="759"/>
    </location>
</feature>
<organism evidence="2 3">
    <name type="scientific">Gossypium barbadense</name>
    <name type="common">Sea Island cotton</name>
    <name type="synonym">Hibiscus barbadensis</name>
    <dbReference type="NCBI Taxonomy" id="3634"/>
    <lineage>
        <taxon>Eukaryota</taxon>
        <taxon>Viridiplantae</taxon>
        <taxon>Streptophyta</taxon>
        <taxon>Embryophyta</taxon>
        <taxon>Tracheophyta</taxon>
        <taxon>Spermatophyta</taxon>
        <taxon>Magnoliopsida</taxon>
        <taxon>eudicotyledons</taxon>
        <taxon>Gunneridae</taxon>
        <taxon>Pentapetalae</taxon>
        <taxon>rosids</taxon>
        <taxon>malvids</taxon>
        <taxon>Malvales</taxon>
        <taxon>Malvaceae</taxon>
        <taxon>Malvoideae</taxon>
        <taxon>Gossypium</taxon>
    </lineage>
</organism>
<dbReference type="PANTHER" id="PTHR10378">
    <property type="entry name" value="LIM DOMAIN-BINDING PROTEIN"/>
    <property type="match status" value="1"/>
</dbReference>
<accession>A0A5J5NGL5</accession>
<reference evidence="3" key="1">
    <citation type="journal article" date="2020" name="Nat. Genet.">
        <title>Genomic diversifications of five Gossypium allopolyploid species and their impact on cotton improvement.</title>
        <authorList>
            <person name="Chen Z.J."/>
            <person name="Sreedasyam A."/>
            <person name="Ando A."/>
            <person name="Song Q."/>
            <person name="De Santiago L.M."/>
            <person name="Hulse-Kemp A.M."/>
            <person name="Ding M."/>
            <person name="Ye W."/>
            <person name="Kirkbride R.C."/>
            <person name="Jenkins J."/>
            <person name="Plott C."/>
            <person name="Lovell J."/>
            <person name="Lin Y.M."/>
            <person name="Vaughn R."/>
            <person name="Liu B."/>
            <person name="Simpson S."/>
            <person name="Scheffler B.E."/>
            <person name="Wen L."/>
            <person name="Saski C.A."/>
            <person name="Grover C.E."/>
            <person name="Hu G."/>
            <person name="Conover J.L."/>
            <person name="Carlson J.W."/>
            <person name="Shu S."/>
            <person name="Boston L.B."/>
            <person name="Williams M."/>
            <person name="Peterson D.G."/>
            <person name="McGee K."/>
            <person name="Jones D.C."/>
            <person name="Wendel J.F."/>
            <person name="Stelly D.M."/>
            <person name="Grimwood J."/>
            <person name="Schmutz J."/>
        </authorList>
    </citation>
    <scope>NUCLEOTIDE SEQUENCE [LARGE SCALE GENOMIC DNA]</scope>
    <source>
        <strain evidence="3">cv. 3-79</strain>
    </source>
</reference>
<protein>
    <recommendedName>
        <fullName evidence="4">Transcriptional regulator SLK2</fullName>
    </recommendedName>
</protein>
<feature type="compositionally biased region" description="Low complexity" evidence="1">
    <location>
        <begin position="656"/>
        <end position="670"/>
    </location>
</feature>
<dbReference type="Proteomes" id="UP000327439">
    <property type="component" value="Unassembled WGS sequence"/>
</dbReference>
<feature type="compositionally biased region" description="Polar residues" evidence="1">
    <location>
        <begin position="640"/>
        <end position="655"/>
    </location>
</feature>
<dbReference type="EMBL" id="ML706618">
    <property type="protein sequence ID" value="KAB1670249.1"/>
    <property type="molecule type" value="Genomic_DNA"/>
</dbReference>
<feature type="region of interest" description="Disordered" evidence="1">
    <location>
        <begin position="742"/>
        <end position="816"/>
    </location>
</feature>